<sequence>MFALPLILLLSASAPAAASGTEAVLAPESRDVLLRRQVAQVALAQVRKQDPAWHPDQRDCAGLIRFAVRTAYKRIAPARLETPLWTDARGTPTDFADAETLVRRNLVLLGRDDATRESLRTGDVLAFLHEHDAGPVFHLMLVVRPEDRAHAPARVVYHPGEKGAQVRTGLLHQLADEAPREWRPVPSNNAFLGYFRLKEWMP</sequence>
<accession>A0A511T063</accession>
<evidence type="ECO:0000256" key="1">
    <source>
        <dbReference type="SAM" id="SignalP"/>
    </source>
</evidence>
<evidence type="ECO:0008006" key="6">
    <source>
        <dbReference type="Google" id="ProtNLM"/>
    </source>
</evidence>
<dbReference type="RefSeq" id="WP_074948694.1">
    <property type="nucleotide sequence ID" value="NZ_BJXR01000025.1"/>
</dbReference>
<proteinExistence type="predicted"/>
<dbReference type="EMBL" id="FOIB01000001">
    <property type="protein sequence ID" value="SES88132.1"/>
    <property type="molecule type" value="Genomic_DNA"/>
</dbReference>
<dbReference type="OrthoDB" id="320761at2"/>
<keyword evidence="4" id="KW-1185">Reference proteome</keyword>
<feature type="chain" id="PRO_5022759704" description="DUF1175 domain-containing protein" evidence="1">
    <location>
        <begin position="19"/>
        <end position="202"/>
    </location>
</feature>
<organism evidence="2 5">
    <name type="scientific">Myxococcus fulvus</name>
    <dbReference type="NCBI Taxonomy" id="33"/>
    <lineage>
        <taxon>Bacteria</taxon>
        <taxon>Pseudomonadati</taxon>
        <taxon>Myxococcota</taxon>
        <taxon>Myxococcia</taxon>
        <taxon>Myxococcales</taxon>
        <taxon>Cystobacterineae</taxon>
        <taxon>Myxococcaceae</taxon>
        <taxon>Myxococcus</taxon>
    </lineage>
</organism>
<dbReference type="STRING" id="1334629.MFUL124B02_03250"/>
<protein>
    <recommendedName>
        <fullName evidence="6">DUF1175 domain-containing protein</fullName>
    </recommendedName>
</protein>
<dbReference type="EMBL" id="BJXR01000025">
    <property type="protein sequence ID" value="GEN07524.1"/>
    <property type="molecule type" value="Genomic_DNA"/>
</dbReference>
<dbReference type="Pfam" id="PF06672">
    <property type="entry name" value="DUF1175"/>
    <property type="match status" value="2"/>
</dbReference>
<evidence type="ECO:0000313" key="2">
    <source>
        <dbReference type="EMBL" id="GEN07524.1"/>
    </source>
</evidence>
<reference evidence="3 4" key="1">
    <citation type="submission" date="2016-10" db="EMBL/GenBank/DDBJ databases">
        <authorList>
            <person name="Varghese N."/>
            <person name="Submissions S."/>
        </authorList>
    </citation>
    <scope>NUCLEOTIDE SEQUENCE [LARGE SCALE GENOMIC DNA]</scope>
    <source>
        <strain evidence="3 4">DSM 16525</strain>
    </source>
</reference>
<evidence type="ECO:0000313" key="4">
    <source>
        <dbReference type="Proteomes" id="UP000183760"/>
    </source>
</evidence>
<dbReference type="InterPro" id="IPR009558">
    <property type="entry name" value="DUF1175"/>
</dbReference>
<dbReference type="AlphaFoldDB" id="A0A511T063"/>
<evidence type="ECO:0000313" key="3">
    <source>
        <dbReference type="EMBL" id="SES88132.1"/>
    </source>
</evidence>
<comment type="caution">
    <text evidence="2">The sequence shown here is derived from an EMBL/GenBank/DDBJ whole genome shotgun (WGS) entry which is preliminary data.</text>
</comment>
<feature type="signal peptide" evidence="1">
    <location>
        <begin position="1"/>
        <end position="18"/>
    </location>
</feature>
<gene>
    <name evidence="2" type="ORF">MFU01_25610</name>
    <name evidence="3" type="ORF">SAMN05443572_101461</name>
</gene>
<name>A0A511T063_MYXFU</name>
<reference evidence="2 5" key="2">
    <citation type="submission" date="2019-07" db="EMBL/GenBank/DDBJ databases">
        <title>Whole genome shotgun sequence of Myxococcus fulvus NBRC 100333.</title>
        <authorList>
            <person name="Hosoyama A."/>
            <person name="Uohara A."/>
            <person name="Ohji S."/>
            <person name="Ichikawa N."/>
        </authorList>
    </citation>
    <scope>NUCLEOTIDE SEQUENCE [LARGE SCALE GENOMIC DNA]</scope>
    <source>
        <strain evidence="2 5">NBRC 100333</strain>
    </source>
</reference>
<dbReference type="Proteomes" id="UP000321514">
    <property type="component" value="Unassembled WGS sequence"/>
</dbReference>
<evidence type="ECO:0000313" key="5">
    <source>
        <dbReference type="Proteomes" id="UP000321514"/>
    </source>
</evidence>
<dbReference type="Proteomes" id="UP000183760">
    <property type="component" value="Unassembled WGS sequence"/>
</dbReference>
<keyword evidence="1" id="KW-0732">Signal</keyword>